<feature type="transmembrane region" description="Helical" evidence="2">
    <location>
        <begin position="12"/>
        <end position="32"/>
    </location>
</feature>
<protein>
    <submittedName>
        <fullName evidence="3">Uncharacterized protein</fullName>
    </submittedName>
</protein>
<accession>A0A4Q7UPU7</accession>
<evidence type="ECO:0000256" key="1">
    <source>
        <dbReference type="SAM" id="MobiDB-lite"/>
    </source>
</evidence>
<feature type="transmembrane region" description="Helical" evidence="2">
    <location>
        <begin position="52"/>
        <end position="70"/>
    </location>
</feature>
<evidence type="ECO:0000256" key="2">
    <source>
        <dbReference type="SAM" id="Phobius"/>
    </source>
</evidence>
<reference evidence="3 4" key="1">
    <citation type="submission" date="2019-02" db="EMBL/GenBank/DDBJ databases">
        <title>Sequencing the genomes of 1000 actinobacteria strains.</title>
        <authorList>
            <person name="Klenk H.-P."/>
        </authorList>
    </citation>
    <scope>NUCLEOTIDE SEQUENCE [LARGE SCALE GENOMIC DNA]</scope>
    <source>
        <strain evidence="3 4">DSM 45888</strain>
    </source>
</reference>
<dbReference type="SUPFAM" id="SSF50939">
    <property type="entry name" value="Sialidases"/>
    <property type="match status" value="1"/>
</dbReference>
<dbReference type="InterPro" id="IPR015943">
    <property type="entry name" value="WD40/YVTN_repeat-like_dom_sf"/>
</dbReference>
<feature type="region of interest" description="Disordered" evidence="1">
    <location>
        <begin position="557"/>
        <end position="613"/>
    </location>
</feature>
<name>A0A4Q7UPU7_9ACTN</name>
<feature type="transmembrane region" description="Helical" evidence="2">
    <location>
        <begin position="485"/>
        <end position="504"/>
    </location>
</feature>
<dbReference type="Proteomes" id="UP000293781">
    <property type="component" value="Unassembled WGS sequence"/>
</dbReference>
<dbReference type="EMBL" id="SHKK01000001">
    <property type="protein sequence ID" value="RZT82668.1"/>
    <property type="molecule type" value="Genomic_DNA"/>
</dbReference>
<dbReference type="RefSeq" id="WP_130407326.1">
    <property type="nucleotide sequence ID" value="NZ_SHKK01000001.1"/>
</dbReference>
<sequence>MTGSTTPRDGAPATLSWLCHPGTLFALILLLVNDHVLKAAFPGLLTGKLSDVAGLVLAPPLVAVLLTLLVPRLPARAAALAGLIVVGAGFAVVKSSGYAAELASSAWTVLAGPSLVRADWTDLLTLPALGLAWWSWTRSRRRPVRRRAARLVRMLVVLPPAVFAVAATSPYQYPYAVGTALLDGHPAVSIDVGYNDRTWPDGPADGRWLISQDGGTTWRPAVEAEKMRLARQGPGQRQACVPTEPQRCYRAVADHLRVEQSDDAGLTWQVAWEVSDARREELARRYHNPGDIRRHFASRDLIVYPAVGGGHEVLVANGREGILHRRPDGGWQRDGFPHYSEVDGSSWYDPPSVDGGLASRDTDLQLALALALTLGVIVTVLAGHLAIRRGGGPRGWGVAGGGAMLVAGIVLAGAWERNDDSSTGMALLFVVLPIGVVTATVMLVGASRVGVPSRWIRWALTGLLLTALLSLLPLAGWLAGNPAQSRIAVGLSLLALVPGLLLAVRIARLFDPATAFEGRYLPDPPYPARPPAVFDPPYPARPPAVFHPPYSARPPAVFDPRYPARPPAVADPPYPVQPPDRLPSGTPPTSTDPPEPSYPVLRPSVPDPSAESG</sequence>
<keyword evidence="2" id="KW-0812">Transmembrane</keyword>
<keyword evidence="2" id="KW-1133">Transmembrane helix</keyword>
<feature type="transmembrane region" description="Helical" evidence="2">
    <location>
        <begin position="366"/>
        <end position="387"/>
    </location>
</feature>
<evidence type="ECO:0000313" key="3">
    <source>
        <dbReference type="EMBL" id="RZT82668.1"/>
    </source>
</evidence>
<comment type="caution">
    <text evidence="3">The sequence shown here is derived from an EMBL/GenBank/DDBJ whole genome shotgun (WGS) entry which is preliminary data.</text>
</comment>
<feature type="transmembrane region" description="Helical" evidence="2">
    <location>
        <begin position="148"/>
        <end position="167"/>
    </location>
</feature>
<proteinExistence type="predicted"/>
<feature type="compositionally biased region" description="Pro residues" evidence="1">
    <location>
        <begin position="563"/>
        <end position="581"/>
    </location>
</feature>
<keyword evidence="2" id="KW-0472">Membrane</keyword>
<feature type="transmembrane region" description="Helical" evidence="2">
    <location>
        <begin position="77"/>
        <end position="100"/>
    </location>
</feature>
<dbReference type="InterPro" id="IPR036278">
    <property type="entry name" value="Sialidase_sf"/>
</dbReference>
<dbReference type="Gene3D" id="2.130.10.10">
    <property type="entry name" value="YVTN repeat-like/Quinoprotein amine dehydrogenase"/>
    <property type="match status" value="1"/>
</dbReference>
<feature type="transmembrane region" description="Helical" evidence="2">
    <location>
        <begin position="120"/>
        <end position="136"/>
    </location>
</feature>
<feature type="transmembrane region" description="Helical" evidence="2">
    <location>
        <begin position="427"/>
        <end position="446"/>
    </location>
</feature>
<dbReference type="OrthoDB" id="3524974at2"/>
<evidence type="ECO:0000313" key="4">
    <source>
        <dbReference type="Proteomes" id="UP000293781"/>
    </source>
</evidence>
<keyword evidence="4" id="KW-1185">Reference proteome</keyword>
<organism evidence="3 4">
    <name type="scientific">Micromonospora violae</name>
    <dbReference type="NCBI Taxonomy" id="1278207"/>
    <lineage>
        <taxon>Bacteria</taxon>
        <taxon>Bacillati</taxon>
        <taxon>Actinomycetota</taxon>
        <taxon>Actinomycetes</taxon>
        <taxon>Micromonosporales</taxon>
        <taxon>Micromonosporaceae</taxon>
        <taxon>Micromonospora</taxon>
    </lineage>
</organism>
<feature type="transmembrane region" description="Helical" evidence="2">
    <location>
        <begin position="458"/>
        <end position="479"/>
    </location>
</feature>
<dbReference type="AlphaFoldDB" id="A0A4Q7UPU7"/>
<gene>
    <name evidence="3" type="ORF">EV382_5978</name>
</gene>
<feature type="transmembrane region" description="Helical" evidence="2">
    <location>
        <begin position="396"/>
        <end position="415"/>
    </location>
</feature>